<feature type="compositionally biased region" description="Low complexity" evidence="7">
    <location>
        <begin position="120"/>
        <end position="139"/>
    </location>
</feature>
<evidence type="ECO:0000256" key="3">
    <source>
        <dbReference type="ARBA" id="ARBA00022692"/>
    </source>
</evidence>
<dbReference type="InterPro" id="IPR044780">
    <property type="entry name" value="Heh2/Src1"/>
</dbReference>
<dbReference type="InterPro" id="IPR018996">
    <property type="entry name" value="Man1/Src1-like_C"/>
</dbReference>
<comment type="subcellular location">
    <subcellularLocation>
        <location evidence="1">Nucleus inner membrane</location>
    </subcellularLocation>
</comment>
<dbReference type="Pfam" id="PF09402">
    <property type="entry name" value="MSC"/>
    <property type="match status" value="1"/>
</dbReference>
<evidence type="ECO:0000256" key="7">
    <source>
        <dbReference type="SAM" id="MobiDB-lite"/>
    </source>
</evidence>
<evidence type="ECO:0000313" key="10">
    <source>
        <dbReference type="Proteomes" id="UP000799439"/>
    </source>
</evidence>
<feature type="region of interest" description="Disordered" evidence="7">
    <location>
        <begin position="72"/>
        <end position="272"/>
    </location>
</feature>
<dbReference type="SMART" id="SM01261">
    <property type="entry name" value="Thymopoietin"/>
    <property type="match status" value="1"/>
</dbReference>
<keyword evidence="3" id="KW-0812">Transmembrane</keyword>
<sequence>MSDDEFVYLQPDFDPASLTVPRLRSILVAHNVSYPSSAKKSDLIELFNNNVAANAKKIRTAQARTKRTTKGIVNVSPGGRAIDGNDEAEEPAEDMVAPLQTPARKPSRRSGRASTEDAVAATPRTSRSTRQSTAPASAARHSDRAAEGLDGAQDALTVPRARRTRQSISPAAQPAIEEHHADPTSPFTQDNPFQSGSPDPSSTRKSTSRRRTTQGLTTHDDVPKHRESRRRTEGHVRNQLEAHSTFDVPVSSVKQEPDSELSAGEEFTPDQQLELETALSGDRRIARRQPKKRTGVAKAAPWSVFVALLGGLATVWRQEKLNVGYCGIGQPSTSIGGVEIPEWASTLQPQCEPCLQHAYCYSDLKTVCEPDFVLTPHPLSFNGLVPLPPTCEPDGEKARRIKAVADFAVEKELRERNAKFECGEIKKAEISVEELKTSVASKRSRKMNDREFDELWESALGEIMGRDEITTRSDGSQSFLRSKSLARVPLSCAIRRSLYATVRQHLPKLVVLLLLSLSAVYGKHSLTVRRSTSARAKSLAGSAMEKLALQASLHAEDPVAYPEPWISMVALRDDVLREEFSAARRGKLWEVVKGLVEGNANVRSMVREGRTGEVSRVWEWIGAVQRIESPEGRRSSTRFSLGGPGRIAGEITGTPSGYASDDHRDKSEMTQISKWTEGSSSYY</sequence>
<evidence type="ECO:0000256" key="6">
    <source>
        <dbReference type="ARBA" id="ARBA00023242"/>
    </source>
</evidence>
<dbReference type="Pfam" id="PF12949">
    <property type="entry name" value="HeH"/>
    <property type="match status" value="1"/>
</dbReference>
<dbReference type="AlphaFoldDB" id="A0A9P4MPS5"/>
<feature type="compositionally biased region" description="Acidic residues" evidence="7">
    <location>
        <begin position="84"/>
        <end position="93"/>
    </location>
</feature>
<comment type="caution">
    <text evidence="9">The sequence shown here is derived from an EMBL/GenBank/DDBJ whole genome shotgun (WGS) entry which is preliminary data.</text>
</comment>
<gene>
    <name evidence="9" type="ORF">K461DRAFT_311302</name>
</gene>
<dbReference type="Gene3D" id="1.10.720.40">
    <property type="match status" value="1"/>
</dbReference>
<keyword evidence="4" id="KW-1133">Transmembrane helix</keyword>
<reference evidence="9" key="1">
    <citation type="journal article" date="2020" name="Stud. Mycol.">
        <title>101 Dothideomycetes genomes: a test case for predicting lifestyles and emergence of pathogens.</title>
        <authorList>
            <person name="Haridas S."/>
            <person name="Albert R."/>
            <person name="Binder M."/>
            <person name="Bloem J."/>
            <person name="Labutti K."/>
            <person name="Salamov A."/>
            <person name="Andreopoulos B."/>
            <person name="Baker S."/>
            <person name="Barry K."/>
            <person name="Bills G."/>
            <person name="Bluhm B."/>
            <person name="Cannon C."/>
            <person name="Castanera R."/>
            <person name="Culley D."/>
            <person name="Daum C."/>
            <person name="Ezra D."/>
            <person name="Gonzalez J."/>
            <person name="Henrissat B."/>
            <person name="Kuo A."/>
            <person name="Liang C."/>
            <person name="Lipzen A."/>
            <person name="Lutzoni F."/>
            <person name="Magnuson J."/>
            <person name="Mondo S."/>
            <person name="Nolan M."/>
            <person name="Ohm R."/>
            <person name="Pangilinan J."/>
            <person name="Park H.-J."/>
            <person name="Ramirez L."/>
            <person name="Alfaro M."/>
            <person name="Sun H."/>
            <person name="Tritt A."/>
            <person name="Yoshinaga Y."/>
            <person name="Zwiers L.-H."/>
            <person name="Turgeon B."/>
            <person name="Goodwin S."/>
            <person name="Spatafora J."/>
            <person name="Crous P."/>
            <person name="Grigoriev I."/>
        </authorList>
    </citation>
    <scope>NUCLEOTIDE SEQUENCE</scope>
    <source>
        <strain evidence="9">CBS 260.36</strain>
    </source>
</reference>
<dbReference type="OrthoDB" id="2503928at2759"/>
<accession>A0A9P4MPS5</accession>
<dbReference type="GO" id="GO:0005783">
    <property type="term" value="C:endoplasmic reticulum"/>
    <property type="evidence" value="ECO:0007669"/>
    <property type="project" value="TreeGrafter"/>
</dbReference>
<keyword evidence="6" id="KW-0539">Nucleus</keyword>
<evidence type="ECO:0000259" key="8">
    <source>
        <dbReference type="SMART" id="SM01261"/>
    </source>
</evidence>
<feature type="compositionally biased region" description="Polar residues" evidence="7">
    <location>
        <begin position="669"/>
        <end position="683"/>
    </location>
</feature>
<feature type="domain" description="LEM-like" evidence="8">
    <location>
        <begin position="11"/>
        <end position="56"/>
    </location>
</feature>
<dbReference type="InterPro" id="IPR025856">
    <property type="entry name" value="HeH/LEM_domain"/>
</dbReference>
<dbReference type="GO" id="GO:0071763">
    <property type="term" value="P:nuclear membrane organization"/>
    <property type="evidence" value="ECO:0007669"/>
    <property type="project" value="TreeGrafter"/>
</dbReference>
<dbReference type="Gene3D" id="1.10.10.1180">
    <property type="entry name" value="MAN1, winged-helix domain"/>
    <property type="match status" value="1"/>
</dbReference>
<dbReference type="EMBL" id="ML996083">
    <property type="protein sequence ID" value="KAF2154946.1"/>
    <property type="molecule type" value="Genomic_DNA"/>
</dbReference>
<evidence type="ECO:0000256" key="5">
    <source>
        <dbReference type="ARBA" id="ARBA00023136"/>
    </source>
</evidence>
<keyword evidence="10" id="KW-1185">Reference proteome</keyword>
<evidence type="ECO:0000313" key="9">
    <source>
        <dbReference type="EMBL" id="KAF2154946.1"/>
    </source>
</evidence>
<dbReference type="Proteomes" id="UP000799439">
    <property type="component" value="Unassembled WGS sequence"/>
</dbReference>
<name>A0A9P4MPS5_9PEZI</name>
<dbReference type="GO" id="GO:0003677">
    <property type="term" value="F:DNA binding"/>
    <property type="evidence" value="ECO:0007669"/>
    <property type="project" value="InterPro"/>
</dbReference>
<feature type="compositionally biased region" description="Basic and acidic residues" evidence="7">
    <location>
        <begin position="218"/>
        <end position="240"/>
    </location>
</feature>
<dbReference type="InterPro" id="IPR011015">
    <property type="entry name" value="LEM/LEM-like_dom_sf"/>
</dbReference>
<keyword evidence="5" id="KW-0472">Membrane</keyword>
<dbReference type="GO" id="GO:0003682">
    <property type="term" value="F:chromatin binding"/>
    <property type="evidence" value="ECO:0007669"/>
    <property type="project" value="InterPro"/>
</dbReference>
<dbReference type="PANTHER" id="PTHR47808:SF2">
    <property type="entry name" value="LEM DOMAIN-CONTAINING PROTEIN 2"/>
    <property type="match status" value="1"/>
</dbReference>
<protein>
    <recommendedName>
        <fullName evidence="8">LEM-like domain-containing protein</fullName>
    </recommendedName>
</protein>
<feature type="compositionally biased region" description="Polar residues" evidence="7">
    <location>
        <begin position="185"/>
        <end position="200"/>
    </location>
</feature>
<proteinExistence type="predicted"/>
<keyword evidence="2" id="KW-0597">Phosphoprotein</keyword>
<dbReference type="CDD" id="cd12935">
    <property type="entry name" value="LEM_like"/>
    <property type="match status" value="1"/>
</dbReference>
<evidence type="ECO:0000256" key="4">
    <source>
        <dbReference type="ARBA" id="ARBA00022989"/>
    </source>
</evidence>
<dbReference type="GO" id="GO:0005637">
    <property type="term" value="C:nuclear inner membrane"/>
    <property type="evidence" value="ECO:0007669"/>
    <property type="project" value="UniProtKB-SubCell"/>
</dbReference>
<dbReference type="GO" id="GO:0034399">
    <property type="term" value="C:nuclear periphery"/>
    <property type="evidence" value="ECO:0007669"/>
    <property type="project" value="TreeGrafter"/>
</dbReference>
<evidence type="ECO:0000256" key="2">
    <source>
        <dbReference type="ARBA" id="ARBA00022553"/>
    </source>
</evidence>
<organism evidence="9 10">
    <name type="scientific">Myriangium duriaei CBS 260.36</name>
    <dbReference type="NCBI Taxonomy" id="1168546"/>
    <lineage>
        <taxon>Eukaryota</taxon>
        <taxon>Fungi</taxon>
        <taxon>Dikarya</taxon>
        <taxon>Ascomycota</taxon>
        <taxon>Pezizomycotina</taxon>
        <taxon>Dothideomycetes</taxon>
        <taxon>Dothideomycetidae</taxon>
        <taxon>Myriangiales</taxon>
        <taxon>Myriangiaceae</taxon>
        <taxon>Myriangium</taxon>
    </lineage>
</organism>
<feature type="region of interest" description="Disordered" evidence="7">
    <location>
        <begin position="632"/>
        <end position="683"/>
    </location>
</feature>
<evidence type="ECO:0000256" key="1">
    <source>
        <dbReference type="ARBA" id="ARBA00004540"/>
    </source>
</evidence>
<dbReference type="InterPro" id="IPR041885">
    <property type="entry name" value="MAN1_winged_helix_dom"/>
</dbReference>
<dbReference type="PANTHER" id="PTHR47808">
    <property type="entry name" value="INNER NUCLEAR MEMBRANE PROTEIN HEH2-RELATED"/>
    <property type="match status" value="1"/>
</dbReference>
<dbReference type="InterPro" id="IPR013146">
    <property type="entry name" value="LEM-like_dom"/>
</dbReference>